<accession>A0A5C2SBA8</accession>
<keyword evidence="3" id="KW-1185">Reference proteome</keyword>
<dbReference type="EMBL" id="ML122263">
    <property type="protein sequence ID" value="RPD61125.1"/>
    <property type="molecule type" value="Genomic_DNA"/>
</dbReference>
<dbReference type="OrthoDB" id="10065185at2759"/>
<name>A0A5C2SBA8_9APHY</name>
<reference evidence="2" key="1">
    <citation type="journal article" date="2018" name="Genome Biol. Evol.">
        <title>Genomics and development of Lentinus tigrinus, a white-rot wood-decaying mushroom with dimorphic fruiting bodies.</title>
        <authorList>
            <person name="Wu B."/>
            <person name="Xu Z."/>
            <person name="Knudson A."/>
            <person name="Carlson A."/>
            <person name="Chen N."/>
            <person name="Kovaka S."/>
            <person name="LaButti K."/>
            <person name="Lipzen A."/>
            <person name="Pennachio C."/>
            <person name="Riley R."/>
            <person name="Schakwitz W."/>
            <person name="Umezawa K."/>
            <person name="Ohm R.A."/>
            <person name="Grigoriev I.V."/>
            <person name="Nagy L.G."/>
            <person name="Gibbons J."/>
            <person name="Hibbett D."/>
        </authorList>
    </citation>
    <scope>NUCLEOTIDE SEQUENCE [LARGE SCALE GENOMIC DNA]</scope>
    <source>
        <strain evidence="2">ALCF2SS1-6</strain>
    </source>
</reference>
<evidence type="ECO:0000313" key="3">
    <source>
        <dbReference type="Proteomes" id="UP000313359"/>
    </source>
</evidence>
<sequence length="62" mass="6517">MTAGGHHTVAGLTSSVTGVRQTLPTPPPGPEIYSAELAVRVPTVAVGGCRAHRETRRGRWGR</sequence>
<gene>
    <name evidence="2" type="ORF">L227DRAFT_76352</name>
</gene>
<organism evidence="2 3">
    <name type="scientific">Lentinus tigrinus ALCF2SS1-6</name>
    <dbReference type="NCBI Taxonomy" id="1328759"/>
    <lineage>
        <taxon>Eukaryota</taxon>
        <taxon>Fungi</taxon>
        <taxon>Dikarya</taxon>
        <taxon>Basidiomycota</taxon>
        <taxon>Agaricomycotina</taxon>
        <taxon>Agaricomycetes</taxon>
        <taxon>Polyporales</taxon>
        <taxon>Polyporaceae</taxon>
        <taxon>Lentinus</taxon>
    </lineage>
</organism>
<evidence type="ECO:0000256" key="1">
    <source>
        <dbReference type="SAM" id="MobiDB-lite"/>
    </source>
</evidence>
<dbReference type="Proteomes" id="UP000313359">
    <property type="component" value="Unassembled WGS sequence"/>
</dbReference>
<feature type="region of interest" description="Disordered" evidence="1">
    <location>
        <begin position="1"/>
        <end position="31"/>
    </location>
</feature>
<feature type="compositionally biased region" description="Polar residues" evidence="1">
    <location>
        <begin position="11"/>
        <end position="23"/>
    </location>
</feature>
<evidence type="ECO:0000313" key="2">
    <source>
        <dbReference type="EMBL" id="RPD61125.1"/>
    </source>
</evidence>
<dbReference type="AlphaFoldDB" id="A0A5C2SBA8"/>
<proteinExistence type="predicted"/>
<protein>
    <submittedName>
        <fullName evidence="2">Uncharacterized protein</fullName>
    </submittedName>
</protein>